<accession>A0A8H4KTW9</accession>
<dbReference type="Pfam" id="PF00106">
    <property type="entry name" value="adh_short"/>
    <property type="match status" value="1"/>
</dbReference>
<keyword evidence="4" id="KW-1185">Reference proteome</keyword>
<dbReference type="Gene3D" id="3.40.50.720">
    <property type="entry name" value="NAD(P)-binding Rossmann-like Domain"/>
    <property type="match status" value="1"/>
</dbReference>
<evidence type="ECO:0000313" key="4">
    <source>
        <dbReference type="Proteomes" id="UP000554235"/>
    </source>
</evidence>
<dbReference type="InterPro" id="IPR036291">
    <property type="entry name" value="NAD(P)-bd_dom_sf"/>
</dbReference>
<gene>
    <name evidence="3" type="ORF">FALBO_15590</name>
</gene>
<dbReference type="EMBL" id="JAADYS010002731">
    <property type="protein sequence ID" value="KAF4455614.1"/>
    <property type="molecule type" value="Genomic_DNA"/>
</dbReference>
<protein>
    <submittedName>
        <fullName evidence="3">Short-chain</fullName>
    </submittedName>
</protein>
<evidence type="ECO:0000256" key="2">
    <source>
        <dbReference type="ARBA" id="ARBA00023002"/>
    </source>
</evidence>
<dbReference type="Proteomes" id="UP000554235">
    <property type="component" value="Unassembled WGS sequence"/>
</dbReference>
<comment type="caution">
    <text evidence="3">The sequence shown here is derived from an EMBL/GenBank/DDBJ whole genome shotgun (WGS) entry which is preliminary data.</text>
</comment>
<dbReference type="OrthoDB" id="191139at2759"/>
<sequence>MIEGGSILVTGANGGLGSAIVERILQDSEFAACTGIFIVRKSATATNLKNKLSAAPERSHKIIETQLDSIADVKEAAAEINSEVAAGTLPPLRAIILAAAYQDSTELCLTTDGYEATWQINFLSNFILVLSLLQSCDKQHGRIVLISSWSHDFTDSRNDVVGNAYKDQRYTTLFPDAEALGKGSWSTPTEDPSADAGYRRYGASKLCAAMFLYVFSKLGPQQFVYAQNDVVSLPSVESSFELGERLANDPTLSKVGVVGIDPGAMPTDLGRRGSIIAQFKIKIIMPLLAAPSRYLSPNGLFRLPSKSAEDTIRAAFEVDLPQDEVLYLNGTDNYTAAKETMDRQKRKELWQYALQVSCIGEQDTALAQW</sequence>
<name>A0A8H4KTW9_9HYPO</name>
<proteinExistence type="inferred from homology"/>
<dbReference type="PANTHER" id="PTHR24320">
    <property type="entry name" value="RETINOL DEHYDROGENASE"/>
    <property type="match status" value="1"/>
</dbReference>
<organism evidence="3 4">
    <name type="scientific">Fusarium albosuccineum</name>
    <dbReference type="NCBI Taxonomy" id="1237068"/>
    <lineage>
        <taxon>Eukaryota</taxon>
        <taxon>Fungi</taxon>
        <taxon>Dikarya</taxon>
        <taxon>Ascomycota</taxon>
        <taxon>Pezizomycotina</taxon>
        <taxon>Sordariomycetes</taxon>
        <taxon>Hypocreomycetidae</taxon>
        <taxon>Hypocreales</taxon>
        <taxon>Nectriaceae</taxon>
        <taxon>Fusarium</taxon>
        <taxon>Fusarium decemcellulare species complex</taxon>
    </lineage>
</organism>
<dbReference type="PANTHER" id="PTHR24320:SF152">
    <property type="entry name" value="SHORT-CHAIN DEHYDROGENASE_REDUCTASE FAMILY PROTEIN"/>
    <property type="match status" value="1"/>
</dbReference>
<evidence type="ECO:0000313" key="3">
    <source>
        <dbReference type="EMBL" id="KAF4455614.1"/>
    </source>
</evidence>
<reference evidence="3 4" key="1">
    <citation type="submission" date="2020-01" db="EMBL/GenBank/DDBJ databases">
        <title>Identification and distribution of gene clusters putatively required for synthesis of sphingolipid metabolism inhibitors in phylogenetically diverse species of the filamentous fungus Fusarium.</title>
        <authorList>
            <person name="Kim H.-S."/>
            <person name="Busman M."/>
            <person name="Brown D.W."/>
            <person name="Divon H."/>
            <person name="Uhlig S."/>
            <person name="Proctor R.H."/>
        </authorList>
    </citation>
    <scope>NUCLEOTIDE SEQUENCE [LARGE SCALE GENOMIC DNA]</scope>
    <source>
        <strain evidence="3 4">NRRL 20459</strain>
    </source>
</reference>
<dbReference type="InterPro" id="IPR002347">
    <property type="entry name" value="SDR_fam"/>
</dbReference>
<keyword evidence="2" id="KW-0560">Oxidoreductase</keyword>
<dbReference type="GO" id="GO:0016491">
    <property type="term" value="F:oxidoreductase activity"/>
    <property type="evidence" value="ECO:0007669"/>
    <property type="project" value="UniProtKB-KW"/>
</dbReference>
<dbReference type="SUPFAM" id="SSF51735">
    <property type="entry name" value="NAD(P)-binding Rossmann-fold domains"/>
    <property type="match status" value="1"/>
</dbReference>
<evidence type="ECO:0000256" key="1">
    <source>
        <dbReference type="ARBA" id="ARBA00006484"/>
    </source>
</evidence>
<comment type="similarity">
    <text evidence="1">Belongs to the short-chain dehydrogenases/reductases (SDR) family.</text>
</comment>
<dbReference type="PRINTS" id="PR00081">
    <property type="entry name" value="GDHRDH"/>
</dbReference>
<dbReference type="AlphaFoldDB" id="A0A8H4KTW9"/>